<sequence length="740" mass="79236">MRNVASRLCEVGRPRLAARALLSVLLLAFPVGPAFALTVTAQVDRVTYEDFVATGIDVVAELGEAGGPVAPGVVVRAGQVSLASDWRLQQVEIHCNQPAGDDPGATARPSGNPVNERGGGVQPQAQASLPELCRGASWRLALERADMQPALEVRGAIDEIRFDDDWALRSEFSSGDFAGRFEARRDGGSVSTQVDWDGQPIQAMQAWPLPLAALEWVMAGRTSGRLSLRLPADGPGTAEFRTAVDGLDFDSPDGLYAGAALAFGVEGSAEWSGSPRLVADVSIGAGELLLDRFYTAFEEVPLSLHADIEVGDDRIHLREGRVDDGRALKVEARAQFDPAEPLDSLEYRVDRLELNFPGAYERYLEPLLGPLSLDGLTLTGAVRWQGEGPAITAAGAAGSGFPEGRLEISDLSIVDRERERFAVTGLEAELHAGSSPIDSRVSWRGLLLQRINLGSGAAVIATAPGRFALAEPLRLDVLGGRLSLDRIDVRLPSDTAAAGSEPEVTVQASLDDMEMGALTEALDWPRFEGRISGDIPGVSLEGGVLSVDGRIDVEVFDGSLHLSGLRVERPFGVLPSLAADLEVDNLDLERLTHTFSFGRISGRLDGYMRDLRMLDWKPVAFDAWFGTPVDQQESRAISRQAVNRLTTIGGGGPTAALTGPLMRLFSNFSYRRLGMGCVLSNNVCVLRGLDDDPNSVLIMEGSGVPKIMIRAYNRRMDFPQLVANLAAASEGEGIRVGDGE</sequence>
<proteinExistence type="predicted"/>
<reference evidence="3 4" key="1">
    <citation type="submission" date="2024-02" db="EMBL/GenBank/DDBJ databases">
        <title>A novel Wenzhouxiangellaceae bacterium, isolated from coastal sediments.</title>
        <authorList>
            <person name="Du Z.-J."/>
            <person name="Ye Y.-Q."/>
            <person name="Zhang X.-Y."/>
        </authorList>
    </citation>
    <scope>NUCLEOTIDE SEQUENCE [LARGE SCALE GENOMIC DNA]</scope>
    <source>
        <strain evidence="3 4">CH-27</strain>
    </source>
</reference>
<dbReference type="AlphaFoldDB" id="A0AAW9RCW8"/>
<dbReference type="Proteomes" id="UP001359886">
    <property type="component" value="Unassembled WGS sequence"/>
</dbReference>
<feature type="signal peptide" evidence="2">
    <location>
        <begin position="1"/>
        <end position="36"/>
    </location>
</feature>
<evidence type="ECO:0000313" key="3">
    <source>
        <dbReference type="EMBL" id="MEJ8566623.1"/>
    </source>
</evidence>
<name>A0AAW9RCW8_9GAMM</name>
<accession>A0AAW9RCW8</accession>
<evidence type="ECO:0008006" key="5">
    <source>
        <dbReference type="Google" id="ProtNLM"/>
    </source>
</evidence>
<dbReference type="RefSeq" id="WP_354693947.1">
    <property type="nucleotide sequence ID" value="NZ_JAZHOG010000002.1"/>
</dbReference>
<comment type="caution">
    <text evidence="3">The sequence shown here is derived from an EMBL/GenBank/DDBJ whole genome shotgun (WGS) entry which is preliminary data.</text>
</comment>
<evidence type="ECO:0000256" key="1">
    <source>
        <dbReference type="SAM" id="MobiDB-lite"/>
    </source>
</evidence>
<feature type="chain" id="PRO_5044004422" description="Dicarboxylate transport domain-containing protein" evidence="2">
    <location>
        <begin position="37"/>
        <end position="740"/>
    </location>
</feature>
<keyword evidence="2" id="KW-0732">Signal</keyword>
<keyword evidence="4" id="KW-1185">Reference proteome</keyword>
<feature type="region of interest" description="Disordered" evidence="1">
    <location>
        <begin position="96"/>
        <end position="126"/>
    </location>
</feature>
<dbReference type="EMBL" id="JAZHOG010000002">
    <property type="protein sequence ID" value="MEJ8566623.1"/>
    <property type="molecule type" value="Genomic_DNA"/>
</dbReference>
<gene>
    <name evidence="3" type="ORF">V3330_03195</name>
</gene>
<organism evidence="3 4">
    <name type="scientific">Elongatibacter sediminis</name>
    <dbReference type="NCBI Taxonomy" id="3119006"/>
    <lineage>
        <taxon>Bacteria</taxon>
        <taxon>Pseudomonadati</taxon>
        <taxon>Pseudomonadota</taxon>
        <taxon>Gammaproteobacteria</taxon>
        <taxon>Chromatiales</taxon>
        <taxon>Wenzhouxiangellaceae</taxon>
        <taxon>Elongatibacter</taxon>
    </lineage>
</organism>
<evidence type="ECO:0000256" key="2">
    <source>
        <dbReference type="SAM" id="SignalP"/>
    </source>
</evidence>
<evidence type="ECO:0000313" key="4">
    <source>
        <dbReference type="Proteomes" id="UP001359886"/>
    </source>
</evidence>
<protein>
    <recommendedName>
        <fullName evidence="5">Dicarboxylate transport domain-containing protein</fullName>
    </recommendedName>
</protein>